<feature type="domain" description="VOC" evidence="4">
    <location>
        <begin position="2"/>
        <end position="132"/>
    </location>
</feature>
<evidence type="ECO:0000313" key="5">
    <source>
        <dbReference type="EMBL" id="TPW77266.1"/>
    </source>
</evidence>
<dbReference type="PROSITE" id="PS51819">
    <property type="entry name" value="VOC"/>
    <property type="match status" value="1"/>
</dbReference>
<evidence type="ECO:0000256" key="2">
    <source>
        <dbReference type="ARBA" id="ARBA00021572"/>
    </source>
</evidence>
<dbReference type="InterPro" id="IPR029068">
    <property type="entry name" value="Glyas_Bleomycin-R_OHBP_Dase"/>
</dbReference>
<evidence type="ECO:0000259" key="4">
    <source>
        <dbReference type="PROSITE" id="PS51819"/>
    </source>
</evidence>
<protein>
    <recommendedName>
        <fullName evidence="2">Bleomycin resistance protein</fullName>
    </recommendedName>
</protein>
<accession>A0A506Y3W3</accession>
<keyword evidence="6" id="KW-1185">Reference proteome</keyword>
<dbReference type="SUPFAM" id="SSF54593">
    <property type="entry name" value="Glyoxalase/Bleomycin resistance protein/Dihydroxybiphenyl dioxygenase"/>
    <property type="match status" value="1"/>
</dbReference>
<comment type="caution">
    <text evidence="5">The sequence shown here is derived from an EMBL/GenBank/DDBJ whole genome shotgun (WGS) entry which is preliminary data.</text>
</comment>
<dbReference type="AlphaFoldDB" id="A0A506Y3W3"/>
<name>A0A506Y3W3_9MICO</name>
<dbReference type="EMBL" id="VHQG01000001">
    <property type="protein sequence ID" value="TPW77266.1"/>
    <property type="molecule type" value="Genomic_DNA"/>
</dbReference>
<sequence length="162" mass="17863">MPPDLVPELIVESTPASLAFWVGLCGFRIEYERPDEGFAYLSRGSAHVMLDQRGVGRDWMTGALERPFGRGVNFQIGVTDLDPILSALRAAEHPLFLEPETKWYRVDDRREVGVRQFLVEDPDGYLLRFQTSLGHRDAAPAASADAAAVLGRAEKPSAPDPA</sequence>
<dbReference type="Proteomes" id="UP000316252">
    <property type="component" value="Unassembled WGS sequence"/>
</dbReference>
<gene>
    <name evidence="5" type="ORF">FJ657_00735</name>
</gene>
<dbReference type="Gene3D" id="3.10.180.10">
    <property type="entry name" value="2,3-Dihydroxybiphenyl 1,2-Dioxygenase, domain 1"/>
    <property type="match status" value="1"/>
</dbReference>
<dbReference type="OrthoDB" id="284897at2"/>
<comment type="similarity">
    <text evidence="1">Belongs to the bleomycin resistance protein family.</text>
</comment>
<evidence type="ECO:0000256" key="1">
    <source>
        <dbReference type="ARBA" id="ARBA00011051"/>
    </source>
</evidence>
<evidence type="ECO:0000256" key="3">
    <source>
        <dbReference type="ARBA" id="ARBA00023251"/>
    </source>
</evidence>
<evidence type="ECO:0000313" key="6">
    <source>
        <dbReference type="Proteomes" id="UP000316252"/>
    </source>
</evidence>
<organism evidence="5 6">
    <name type="scientific">Schumannella soli</name>
    <dbReference type="NCBI Taxonomy" id="2590779"/>
    <lineage>
        <taxon>Bacteria</taxon>
        <taxon>Bacillati</taxon>
        <taxon>Actinomycetota</taxon>
        <taxon>Actinomycetes</taxon>
        <taxon>Micrococcales</taxon>
        <taxon>Microbacteriaceae</taxon>
        <taxon>Schumannella</taxon>
    </lineage>
</organism>
<proteinExistence type="inferred from homology"/>
<dbReference type="RefSeq" id="WP_141161794.1">
    <property type="nucleotide sequence ID" value="NZ_VHQG01000001.1"/>
</dbReference>
<dbReference type="InterPro" id="IPR000335">
    <property type="entry name" value="Bleomycin-R"/>
</dbReference>
<keyword evidence="3" id="KW-0046">Antibiotic resistance</keyword>
<dbReference type="InterPro" id="IPR037523">
    <property type="entry name" value="VOC_core"/>
</dbReference>
<dbReference type="CDD" id="cd08349">
    <property type="entry name" value="BLMA_like"/>
    <property type="match status" value="1"/>
</dbReference>
<reference evidence="5 6" key="1">
    <citation type="submission" date="2019-06" db="EMBL/GenBank/DDBJ databases">
        <authorList>
            <person name="Li F."/>
        </authorList>
    </citation>
    <scope>NUCLEOTIDE SEQUENCE [LARGE SCALE GENOMIC DNA]</scope>
    <source>
        <strain evidence="5 6">10F1D-1</strain>
    </source>
</reference>
<dbReference type="GO" id="GO:0046677">
    <property type="term" value="P:response to antibiotic"/>
    <property type="evidence" value="ECO:0007669"/>
    <property type="project" value="UniProtKB-KW"/>
</dbReference>